<reference evidence="3" key="1">
    <citation type="submission" date="2020-05" db="UniProtKB">
        <authorList>
            <consortium name="EnsemblMetazoa"/>
        </authorList>
    </citation>
    <scope>IDENTIFICATION</scope>
    <source>
        <strain evidence="3">TTRI</strain>
    </source>
</reference>
<keyword evidence="2" id="KW-0472">Membrane</keyword>
<proteinExistence type="predicted"/>
<evidence type="ECO:0000313" key="3">
    <source>
        <dbReference type="EnsemblMetazoa" id="GAUT006446-PA"/>
    </source>
</evidence>
<protein>
    <submittedName>
        <fullName evidence="3">Uncharacterized protein</fullName>
    </submittedName>
</protein>
<keyword evidence="4" id="KW-1185">Reference proteome</keyword>
<feature type="compositionally biased region" description="Low complexity" evidence="1">
    <location>
        <begin position="317"/>
        <end position="328"/>
    </location>
</feature>
<feature type="compositionally biased region" description="Polar residues" evidence="1">
    <location>
        <begin position="329"/>
        <end position="339"/>
    </location>
</feature>
<keyword evidence="2" id="KW-0812">Transmembrane</keyword>
<dbReference type="EnsemblMetazoa" id="GAUT006446-RA">
    <property type="protein sequence ID" value="GAUT006446-PA"/>
    <property type="gene ID" value="GAUT006446"/>
</dbReference>
<evidence type="ECO:0000256" key="1">
    <source>
        <dbReference type="SAM" id="MobiDB-lite"/>
    </source>
</evidence>
<accession>A0A1A9UIY7</accession>
<dbReference type="AlphaFoldDB" id="A0A1A9UIY7"/>
<dbReference type="Proteomes" id="UP000078200">
    <property type="component" value="Unassembled WGS sequence"/>
</dbReference>
<sequence length="354" mass="40812">MCKTTFIYYFSILMLNSFWEFTSGYINVRLQDNLCSDKIWLKVEKALRGGSSMVLGDDRNSAAIIHQVWNSTYPGIHASNKISYDCRFHVHSNYKKSPPRGIYTLVTRLKFRRDPGSGKCLDYIQFRDGNRSPTEPYCNDISIDGPGRLIFDERNREVTVNIHIDNQHMIVEPLELRMVLTAHSQCKYTGDFLCDSADTYSCISRHFVRDNITNCMYPCRDEVSCFHDAVSSLEVDTTNVALSAITSFIFTMVGVGFCVWICWKYWICITVQQHAHEASGRQRQRAQQQTLEQRTEQIINVPIIEMPMPPNFDDVFSSHAANSNSNNHYPQPQQEQQITPKDLPPSYESLFPDR</sequence>
<name>A0A1A9UIY7_GLOAU</name>
<feature type="region of interest" description="Disordered" evidence="1">
    <location>
        <begin position="315"/>
        <end position="354"/>
    </location>
</feature>
<keyword evidence="2" id="KW-1133">Transmembrane helix</keyword>
<evidence type="ECO:0000256" key="2">
    <source>
        <dbReference type="SAM" id="Phobius"/>
    </source>
</evidence>
<organism evidence="3 4">
    <name type="scientific">Glossina austeni</name>
    <name type="common">Savannah tsetse fly</name>
    <dbReference type="NCBI Taxonomy" id="7395"/>
    <lineage>
        <taxon>Eukaryota</taxon>
        <taxon>Metazoa</taxon>
        <taxon>Ecdysozoa</taxon>
        <taxon>Arthropoda</taxon>
        <taxon>Hexapoda</taxon>
        <taxon>Insecta</taxon>
        <taxon>Pterygota</taxon>
        <taxon>Neoptera</taxon>
        <taxon>Endopterygota</taxon>
        <taxon>Diptera</taxon>
        <taxon>Brachycera</taxon>
        <taxon>Muscomorpha</taxon>
        <taxon>Hippoboscoidea</taxon>
        <taxon>Glossinidae</taxon>
        <taxon>Glossina</taxon>
    </lineage>
</organism>
<dbReference type="VEuPathDB" id="VectorBase:GAUT006446"/>
<feature type="transmembrane region" description="Helical" evidence="2">
    <location>
        <begin position="240"/>
        <end position="263"/>
    </location>
</feature>
<evidence type="ECO:0000313" key="4">
    <source>
        <dbReference type="Proteomes" id="UP000078200"/>
    </source>
</evidence>